<keyword evidence="2" id="KW-1185">Reference proteome</keyword>
<dbReference type="InterPro" id="IPR025447">
    <property type="entry name" value="DUF4192"/>
</dbReference>
<dbReference type="Pfam" id="PF13830">
    <property type="entry name" value="DUF4192"/>
    <property type="match status" value="1"/>
</dbReference>
<proteinExistence type="predicted"/>
<name>A0ABS4QFQ1_9NOCA</name>
<protein>
    <recommendedName>
        <fullName evidence="3">DUF4192 domain-containing protein</fullName>
    </recommendedName>
</protein>
<dbReference type="EMBL" id="JAGGMR010000001">
    <property type="protein sequence ID" value="MBP2190408.1"/>
    <property type="molecule type" value="Genomic_DNA"/>
</dbReference>
<organism evidence="1 2">
    <name type="scientific">Nocardia goodfellowii</name>
    <dbReference type="NCBI Taxonomy" id="882446"/>
    <lineage>
        <taxon>Bacteria</taxon>
        <taxon>Bacillati</taxon>
        <taxon>Actinomycetota</taxon>
        <taxon>Actinomycetes</taxon>
        <taxon>Mycobacteriales</taxon>
        <taxon>Nocardiaceae</taxon>
        <taxon>Nocardia</taxon>
    </lineage>
</organism>
<sequence length="417" mass="44332">MTTSAELPSTLGHSAPNPYCATGLPRRRARTPLANCSDPSPFYRGGDWARSPLRIDDPGELIVALPPMLGFVPERSLVVAVLRAGLAPGISPVIDAVVRFDLEPPGGRRGMAARVAECLSRICAAEHAEEVLVVVVDDRMAEPGPREAHPRQVARAKSHTALVAALDKRLATHEVMLAGAWAVPAIDTGEHWWPLLGGPDGGVLPDPANSPVALASVLDGRPIHPSRTELTAVLAPEPELCRRVAAHLDGASERVRDRYVRAVRHGELDTYHRGLLEHVLWQIAHTASGTLPEAPEIAELVGALREPVVRGALYALAYTDHDAAAERLWVRMVRALPGPDRADAATLLGYGAYVRGDGPFAGVALDVALAADPAHNMAGLLESGLRSGMRPEPLRRVGRSGHAIAADLGIDLGPLVR</sequence>
<evidence type="ECO:0000313" key="2">
    <source>
        <dbReference type="Proteomes" id="UP001519325"/>
    </source>
</evidence>
<dbReference type="Proteomes" id="UP001519325">
    <property type="component" value="Unassembled WGS sequence"/>
</dbReference>
<accession>A0ABS4QFQ1</accession>
<comment type="caution">
    <text evidence="1">The sequence shown here is derived from an EMBL/GenBank/DDBJ whole genome shotgun (WGS) entry which is preliminary data.</text>
</comment>
<evidence type="ECO:0008006" key="3">
    <source>
        <dbReference type="Google" id="ProtNLM"/>
    </source>
</evidence>
<reference evidence="1 2" key="1">
    <citation type="submission" date="2021-03" db="EMBL/GenBank/DDBJ databases">
        <title>Sequencing the genomes of 1000 actinobacteria strains.</title>
        <authorList>
            <person name="Klenk H.-P."/>
        </authorList>
    </citation>
    <scope>NUCLEOTIDE SEQUENCE [LARGE SCALE GENOMIC DNA]</scope>
    <source>
        <strain evidence="1 2">DSM 45516</strain>
    </source>
</reference>
<dbReference type="RefSeq" id="WP_209890499.1">
    <property type="nucleotide sequence ID" value="NZ_JAGGMR010000001.1"/>
</dbReference>
<evidence type="ECO:0000313" key="1">
    <source>
        <dbReference type="EMBL" id="MBP2190408.1"/>
    </source>
</evidence>
<gene>
    <name evidence="1" type="ORF">BJ987_003309</name>
</gene>